<feature type="domain" description="Carrier" evidence="9">
    <location>
        <begin position="1782"/>
        <end position="1857"/>
    </location>
</feature>
<dbReference type="InterPro" id="IPR020807">
    <property type="entry name" value="PKS_DH"/>
</dbReference>
<feature type="domain" description="PKS/mFAS DH" evidence="11">
    <location>
        <begin position="1391"/>
        <end position="1684"/>
    </location>
</feature>
<dbReference type="SUPFAM" id="SSF52151">
    <property type="entry name" value="FabD/lysophospholipase-like"/>
    <property type="match status" value="1"/>
</dbReference>
<dbReference type="PANTHER" id="PTHR43775">
    <property type="entry name" value="FATTY ACID SYNTHASE"/>
    <property type="match status" value="1"/>
</dbReference>
<dbReference type="Pfam" id="PF00698">
    <property type="entry name" value="Acyl_transf_1"/>
    <property type="match status" value="1"/>
</dbReference>
<dbReference type="InterPro" id="IPR014043">
    <property type="entry name" value="Acyl_transferase_dom"/>
</dbReference>
<dbReference type="InterPro" id="IPR050091">
    <property type="entry name" value="PKS_NRPS_Biosynth_Enz"/>
</dbReference>
<evidence type="ECO:0000256" key="3">
    <source>
        <dbReference type="ARBA" id="ARBA00022679"/>
    </source>
</evidence>
<dbReference type="InterPro" id="IPR049552">
    <property type="entry name" value="PKS_DH_N"/>
</dbReference>
<dbReference type="InterPro" id="IPR042104">
    <property type="entry name" value="PKS_dehydratase_sf"/>
</dbReference>
<dbReference type="CDD" id="cd00833">
    <property type="entry name" value="PKS"/>
    <property type="match status" value="1"/>
</dbReference>
<dbReference type="Gene3D" id="3.30.70.250">
    <property type="entry name" value="Malonyl-CoA ACP transacylase, ACP-binding"/>
    <property type="match status" value="1"/>
</dbReference>
<organism evidence="12 13">
    <name type="scientific">Sandaracinus amylolyticus</name>
    <dbReference type="NCBI Taxonomy" id="927083"/>
    <lineage>
        <taxon>Bacteria</taxon>
        <taxon>Pseudomonadati</taxon>
        <taxon>Myxococcota</taxon>
        <taxon>Polyangia</taxon>
        <taxon>Polyangiales</taxon>
        <taxon>Sandaracinaceae</taxon>
        <taxon>Sandaracinus</taxon>
    </lineage>
</organism>
<dbReference type="Gene3D" id="1.10.1200.10">
    <property type="entry name" value="ACP-like"/>
    <property type="match status" value="1"/>
</dbReference>
<keyword evidence="13" id="KW-1185">Reference proteome</keyword>
<dbReference type="InterPro" id="IPR016035">
    <property type="entry name" value="Acyl_Trfase/lysoPLipase"/>
</dbReference>
<dbReference type="SUPFAM" id="SSF55048">
    <property type="entry name" value="Probable ACP-binding domain of malonyl-CoA ACP transacylase"/>
    <property type="match status" value="1"/>
</dbReference>
<keyword evidence="5" id="KW-0443">Lipid metabolism</keyword>
<dbReference type="InterPro" id="IPR001227">
    <property type="entry name" value="Ac_transferase_dom_sf"/>
</dbReference>
<reference evidence="12 13" key="1">
    <citation type="submission" date="2015-03" db="EMBL/GenBank/DDBJ databases">
        <title>Genome assembly of Sandaracinus amylolyticus DSM 53668.</title>
        <authorList>
            <person name="Sharma G."/>
            <person name="Subramanian S."/>
        </authorList>
    </citation>
    <scope>NUCLEOTIDE SEQUENCE [LARGE SCALE GENOMIC DNA]</scope>
    <source>
        <strain evidence="12 13">DSM 53668</strain>
    </source>
</reference>
<feature type="region of interest" description="Disordered" evidence="8">
    <location>
        <begin position="2162"/>
        <end position="2190"/>
    </location>
</feature>
<keyword evidence="1" id="KW-0596">Phosphopantetheine</keyword>
<dbReference type="PROSITE" id="PS52019">
    <property type="entry name" value="PKS_MFAS_DH"/>
    <property type="match status" value="1"/>
</dbReference>
<dbReference type="Gene3D" id="3.40.366.10">
    <property type="entry name" value="Malonyl-Coenzyme A Acyl Carrier Protein, domain 2"/>
    <property type="match status" value="1"/>
</dbReference>
<dbReference type="Pfam" id="PF00109">
    <property type="entry name" value="ketoacyl-synt"/>
    <property type="match status" value="1"/>
</dbReference>
<dbReference type="InterPro" id="IPR018201">
    <property type="entry name" value="Ketoacyl_synth_AS"/>
</dbReference>
<dbReference type="PROSITE" id="PS50075">
    <property type="entry name" value="CARRIER"/>
    <property type="match status" value="1"/>
</dbReference>
<dbReference type="Pfam" id="PF22621">
    <property type="entry name" value="CurL-like_PKS_C"/>
    <property type="match status" value="1"/>
</dbReference>
<dbReference type="SUPFAM" id="SSF53901">
    <property type="entry name" value="Thiolase-like"/>
    <property type="match status" value="1"/>
</dbReference>
<dbReference type="CDD" id="cd08953">
    <property type="entry name" value="KR_2_SDR_x"/>
    <property type="match status" value="1"/>
</dbReference>
<proteinExistence type="predicted"/>
<dbReference type="GO" id="GO:0006633">
    <property type="term" value="P:fatty acid biosynthetic process"/>
    <property type="evidence" value="ECO:0007669"/>
    <property type="project" value="InterPro"/>
</dbReference>
<evidence type="ECO:0000256" key="2">
    <source>
        <dbReference type="ARBA" id="ARBA00022553"/>
    </source>
</evidence>
<dbReference type="InterPro" id="IPR016039">
    <property type="entry name" value="Thiolase-like"/>
</dbReference>
<dbReference type="InterPro" id="IPR020806">
    <property type="entry name" value="PKS_PP-bd"/>
</dbReference>
<dbReference type="SUPFAM" id="SSF53474">
    <property type="entry name" value="alpha/beta-Hydrolases"/>
    <property type="match status" value="1"/>
</dbReference>
<dbReference type="SUPFAM" id="SSF51735">
    <property type="entry name" value="NAD(P)-binding Rossmann-fold domains"/>
    <property type="match status" value="2"/>
</dbReference>
<dbReference type="SMART" id="SM00825">
    <property type="entry name" value="PKS_KS"/>
    <property type="match status" value="1"/>
</dbReference>
<dbReference type="Gene3D" id="3.40.50.720">
    <property type="entry name" value="NAD(P)-binding Rossmann-like Domain"/>
    <property type="match status" value="1"/>
</dbReference>
<feature type="region of interest" description="C-terminal hotdog fold" evidence="7">
    <location>
        <begin position="1537"/>
        <end position="1684"/>
    </location>
</feature>
<dbReference type="Gene3D" id="3.40.50.1820">
    <property type="entry name" value="alpha/beta hydrolase"/>
    <property type="match status" value="1"/>
</dbReference>
<evidence type="ECO:0000256" key="5">
    <source>
        <dbReference type="ARBA" id="ARBA00023098"/>
    </source>
</evidence>
<dbReference type="STRING" id="927083.DB32_004334"/>
<accession>A0A0F6YJC6</accession>
<dbReference type="FunFam" id="3.40.47.10:FF:000042">
    <property type="entry name" value="Polyketide synthase Pks13"/>
    <property type="match status" value="1"/>
</dbReference>
<evidence type="ECO:0000259" key="9">
    <source>
        <dbReference type="PROSITE" id="PS50075"/>
    </source>
</evidence>
<evidence type="ECO:0000313" key="12">
    <source>
        <dbReference type="EMBL" id="AKF07185.1"/>
    </source>
</evidence>
<dbReference type="Pfam" id="PF02801">
    <property type="entry name" value="Ketoacyl-synt_C"/>
    <property type="match status" value="1"/>
</dbReference>
<feature type="domain" description="Ketosynthase family 3 (KS3)" evidence="10">
    <location>
        <begin position="1"/>
        <end position="421"/>
    </location>
</feature>
<dbReference type="InterPro" id="IPR020841">
    <property type="entry name" value="PKS_Beta-ketoAc_synthase_dom"/>
</dbReference>
<dbReference type="Pfam" id="PF21089">
    <property type="entry name" value="PKS_DH_N"/>
    <property type="match status" value="1"/>
</dbReference>
<dbReference type="Pfam" id="PF00975">
    <property type="entry name" value="Thioesterase"/>
    <property type="match status" value="1"/>
</dbReference>
<feature type="region of interest" description="N-terminal hotdog fold" evidence="7">
    <location>
        <begin position="1391"/>
        <end position="1523"/>
    </location>
</feature>
<feature type="compositionally biased region" description="Low complexity" evidence="8">
    <location>
        <begin position="1858"/>
        <end position="1869"/>
    </location>
</feature>
<dbReference type="InterPro" id="IPR029058">
    <property type="entry name" value="AB_hydrolase_fold"/>
</dbReference>
<dbReference type="PROSITE" id="PS00606">
    <property type="entry name" value="KS3_1"/>
    <property type="match status" value="1"/>
</dbReference>
<dbReference type="Gene3D" id="3.30.70.3290">
    <property type="match status" value="1"/>
</dbReference>
<feature type="active site" description="Proton donor; for dehydratase activity" evidence="7">
    <location>
        <position position="1599"/>
    </location>
</feature>
<dbReference type="GO" id="GO:0004315">
    <property type="term" value="F:3-oxoacyl-[acyl-carrier-protein] synthase activity"/>
    <property type="evidence" value="ECO:0007669"/>
    <property type="project" value="InterPro"/>
</dbReference>
<dbReference type="Gene3D" id="3.40.47.10">
    <property type="match status" value="1"/>
</dbReference>
<dbReference type="InterPro" id="IPR014030">
    <property type="entry name" value="Ketoacyl_synth_N"/>
</dbReference>
<dbReference type="InterPro" id="IPR049490">
    <property type="entry name" value="C883_1060-like_KR_N"/>
</dbReference>
<dbReference type="InterPro" id="IPR057326">
    <property type="entry name" value="KR_dom"/>
</dbReference>
<dbReference type="InterPro" id="IPR001031">
    <property type="entry name" value="Thioesterase"/>
</dbReference>
<evidence type="ECO:0000259" key="11">
    <source>
        <dbReference type="PROSITE" id="PS52019"/>
    </source>
</evidence>
<dbReference type="InterPro" id="IPR016036">
    <property type="entry name" value="Malonyl_transacylase_ACP-bd"/>
</dbReference>
<dbReference type="PROSITE" id="PS52004">
    <property type="entry name" value="KS3_2"/>
    <property type="match status" value="1"/>
</dbReference>
<dbReference type="Gene3D" id="3.10.129.110">
    <property type="entry name" value="Polyketide synthase dehydratase"/>
    <property type="match status" value="1"/>
</dbReference>
<dbReference type="Pfam" id="PF08659">
    <property type="entry name" value="KR"/>
    <property type="match status" value="1"/>
</dbReference>
<dbReference type="SUPFAM" id="SSF47336">
    <property type="entry name" value="ACP-like"/>
    <property type="match status" value="1"/>
</dbReference>
<dbReference type="KEGG" id="samy:DB32_004334"/>
<dbReference type="InterPro" id="IPR009081">
    <property type="entry name" value="PP-bd_ACP"/>
</dbReference>
<evidence type="ECO:0000256" key="1">
    <source>
        <dbReference type="ARBA" id="ARBA00022450"/>
    </source>
</evidence>
<feature type="active site" description="Proton acceptor; for dehydratase activity" evidence="7">
    <location>
        <position position="1424"/>
    </location>
</feature>
<dbReference type="Pfam" id="PF21394">
    <property type="entry name" value="Beta-ketacyl_N"/>
    <property type="match status" value="1"/>
</dbReference>
<evidence type="ECO:0000256" key="7">
    <source>
        <dbReference type="PROSITE-ProRule" id="PRU01363"/>
    </source>
</evidence>
<dbReference type="InterPro" id="IPR013968">
    <property type="entry name" value="PKS_KR"/>
</dbReference>
<sequence>MAARVPGARSVDEYWRNLKNGVESVRRYTDEELLAAGESPENLRKKNYVRAGAPLDDMEMFDGEFFGFSPKESAIMDPQHRQFLEAAWEAMENAGHPPEKFDGPVGVWSGCGPGFYFAFNLCTNPELTRDVGLFLLRHTGNDKDFLPTRVSYLLNLHGPSIAVQTACSSSLTAVHLAVQSLLAREVDMALAGGVTVEMPHRRGYLYHEGEVLSPDGHCHAFDHRAQGTVFGSGTGIVVLRRLDDALADGDHIYAVIKGTAVNNDGSTKVNYLAPSVDGQARCMVEAYGLSGVSPDTIDYIETHGTGTYLGDPIEIAALTQAFRKETKRVGYCRIGSVKSNIGHLDNAAGVASLIKASLALYHRQMPPSLNYEKPNPTIDFATSPFVVNDRLTEWKRGDHPRRAAVNSLGVGGTNAHAVLEEAPEQKASSDAKRPWQLLTISGRNNAALDDNAKRLAAYLEACGSSEKEPQTKLADIAWTLHVGRREFDKRRVVVARDHAEAAKLLRESDARRVFGDTKADKPSIVFLLPGGGAQYARMGADLYHAEPVFKQHVDRGLDLLKSKHGIDLRPLLFCKPEELEKANAELEPMPHQLPAIFIVEHALAQLWKSWGVEPAALLGHSLGENTAACLAGVMSFEDCLGLVTLRGKLFAKVPGGAMTSVAMRREDLEPIVGGAVDIAVINVPDVTVVSGPVAAIEALEAQLAEREIEHKRLAIPVAAHSRMLEPILGEFRAYLKSIKLSKPKTPFLSNRTGTWITDAQATDPEYWVSHLRGSVDFSKCLATLFETKDRVVIEVGPGRTLSSLAKQHPSGGPQTHALVSLRHKDEVVDDAAYFLTQLGRVWAAGGTFDWDRLWAGETRKRVPLPTYAFQRQYFFIQPGKVQVLEEDVRDLPKLEDVSEWGWRPVWRPSLVQPPESTKPQTWLVFMDSAGLGKRLRERLASHGHTVISVWEGDAYVRRSDTEYAIAPERGREGYVALLQDLIKSGHAPSRIAHLWMVTADESFRPGSSFFHRNQERGFYSLLFLAQAMQEEALATPIHITIVGNGLAQVEHEALPYPEKSTLLGPVKVIPREMPGVTCSAIDLRLPETSARLFGGNLFNALIDPFAGRKAAQEELDDLAKRLEAEVLAPARNAVIALRGAVRFEEAVEQQKLPAIERTTSAQHARVKDGAVVLITGGLGGLGLLFAEHLASTRRAKLILVGRTELPEREQWDAHLRAFGPEDKTSQRIQKVRALERIGAEVMVAAADVTIESEMRDVVRRAEQKFGRIDGVLHTAGVVRDALISQKTQGECEDVFTPKIHGTLVLDRVLSGRPLDFFVLFSSTSSVIGAAGQVDYVAANAFLNAFAQSRRERGLPATAIAWGIWNDVGMAHEAMTSKSRGSSIEIVGEAGQPMLDAIARESGATRRETLVARWHHATCWFLDEHRTAAGHALIPGTGYLELAREALAALGAAPTGGMSAFEIQDLFFIRPLAVGEDEAKEVRVRLEPTQAGYTMEVRSRIELDGRVGWELHAQASLSLAQLSEPRKVPVESIEARCDLRRQADIAGIKTPQEQFLRFGPRWRVLHEVRWGRGEAIADLALDPRFEAEVGEYQLHPALLDLATGYAMDLIPGYDAKTLWVPLSYESVKVHAPLGSRIRSWVRYTGEGKPGADLASFDVVLCDPQGNTLVEVKGFSIKRTTGTGEFALAARPSPSEVELEKGADRELSPAEQQLARNLERGILPHEGAAAFERVMEGLSQPRVVVSSMHLEKLVKQADLAATETKAESGGTKFARPNLDTEYVEARDDIERTLVGYFQDLLGVEMVGVRDSFFDLGGHSLIAVRLFAKIKKTFSVDFPISVLFEAPSIERIADRIRERVAPSTPEASTTTPGGVSAPREEKPKTRYTHLVAMHPGGRDEDKTKTPFFIVAGMFGNVLNLRHLAHLIGTDRRFYGLQALGLYGDSKPHETFEEMAHAYLTEMRTVQPHGPYMIGGFSGGGITAYEMAHQLRKAGEEVSLLLLLDTPLPLRSPLSAKDRAAIQLVELKQKGPAYVAEWAQRRLEWEATKLRKRFEEPEGDTRSDEFRSEIIGQAFRDALPRYVMRQYTGKVTLFRPAPHPQWVLGDGVMVDKDRHYILADNGWTPWVSQLEIHEVPGDHDSMVLEPNVRVLARRLRKCIEAVERTPRLTSGRANGETHRDDASGTRPSPARIAMREALEQPALADAAAGAEE</sequence>
<dbReference type="SMART" id="SM00827">
    <property type="entry name" value="PKS_AT"/>
    <property type="match status" value="1"/>
</dbReference>
<name>A0A0F6YJC6_9BACT</name>
<evidence type="ECO:0000256" key="8">
    <source>
        <dbReference type="SAM" id="MobiDB-lite"/>
    </source>
</evidence>
<dbReference type="InterPro" id="IPR036291">
    <property type="entry name" value="NAD(P)-bd_dom_sf"/>
</dbReference>
<dbReference type="EMBL" id="CP011125">
    <property type="protein sequence ID" value="AKF07185.1"/>
    <property type="molecule type" value="Genomic_DNA"/>
</dbReference>
<dbReference type="SMART" id="SM00822">
    <property type="entry name" value="PKS_KR"/>
    <property type="match status" value="1"/>
</dbReference>
<evidence type="ECO:0000313" key="13">
    <source>
        <dbReference type="Proteomes" id="UP000034883"/>
    </source>
</evidence>
<dbReference type="SMART" id="SM00823">
    <property type="entry name" value="PKS_PP"/>
    <property type="match status" value="1"/>
</dbReference>
<dbReference type="SMART" id="SM00826">
    <property type="entry name" value="PKS_DH"/>
    <property type="match status" value="1"/>
</dbReference>
<evidence type="ECO:0000256" key="4">
    <source>
        <dbReference type="ARBA" id="ARBA00022832"/>
    </source>
</evidence>
<gene>
    <name evidence="12" type="ORF">DB32_004334</name>
</gene>
<dbReference type="GO" id="GO:0031177">
    <property type="term" value="F:phosphopantetheine binding"/>
    <property type="evidence" value="ECO:0007669"/>
    <property type="project" value="InterPro"/>
</dbReference>
<dbReference type="Pfam" id="PF14765">
    <property type="entry name" value="PS-DH"/>
    <property type="match status" value="1"/>
</dbReference>
<dbReference type="InterPro" id="IPR014031">
    <property type="entry name" value="Ketoacyl_synth_C"/>
</dbReference>
<feature type="region of interest" description="Disordered" evidence="8">
    <location>
        <begin position="1856"/>
        <end position="1879"/>
    </location>
</feature>
<dbReference type="InterPro" id="IPR036736">
    <property type="entry name" value="ACP-like_sf"/>
</dbReference>
<dbReference type="GO" id="GO:0004312">
    <property type="term" value="F:fatty acid synthase activity"/>
    <property type="evidence" value="ECO:0007669"/>
    <property type="project" value="TreeGrafter"/>
</dbReference>
<dbReference type="PANTHER" id="PTHR43775:SF51">
    <property type="entry name" value="INACTIVE PHENOLPHTHIOCEROL SYNTHESIS POLYKETIDE SYNTHASE TYPE I PKS1-RELATED"/>
    <property type="match status" value="1"/>
</dbReference>
<dbReference type="Pfam" id="PF00550">
    <property type="entry name" value="PP-binding"/>
    <property type="match status" value="1"/>
</dbReference>
<keyword evidence="6" id="KW-0511">Multifunctional enzyme</keyword>
<keyword evidence="3" id="KW-0808">Transferase</keyword>
<evidence type="ECO:0000259" key="10">
    <source>
        <dbReference type="PROSITE" id="PS52004"/>
    </source>
</evidence>
<keyword evidence="2" id="KW-0597">Phosphoprotein</keyword>
<dbReference type="InterPro" id="IPR049900">
    <property type="entry name" value="PKS_mFAS_DH"/>
</dbReference>
<dbReference type="InterPro" id="IPR049551">
    <property type="entry name" value="PKS_DH_C"/>
</dbReference>
<dbReference type="Proteomes" id="UP000034883">
    <property type="component" value="Chromosome"/>
</dbReference>
<keyword evidence="4" id="KW-0276">Fatty acid metabolism</keyword>
<evidence type="ECO:0000256" key="6">
    <source>
        <dbReference type="ARBA" id="ARBA00023268"/>
    </source>
</evidence>
<protein>
    <submittedName>
        <fullName evidence="12">Non-ribosomal peptide synthase</fullName>
    </submittedName>
</protein>